<dbReference type="Pfam" id="PF13191">
    <property type="entry name" value="AAA_16"/>
    <property type="match status" value="1"/>
</dbReference>
<dbReference type="SUPFAM" id="SSF52540">
    <property type="entry name" value="P-loop containing nucleoside triphosphate hydrolases"/>
    <property type="match status" value="1"/>
</dbReference>
<dbReference type="SUPFAM" id="SSF47384">
    <property type="entry name" value="Homodimeric domain of signal transducing histidine kinase"/>
    <property type="match status" value="1"/>
</dbReference>
<dbReference type="Gene3D" id="1.10.287.130">
    <property type="match status" value="1"/>
</dbReference>
<dbReference type="PROSITE" id="PS50109">
    <property type="entry name" value="HIS_KIN"/>
    <property type="match status" value="1"/>
</dbReference>
<protein>
    <recommendedName>
        <fullName evidence="2">histidine kinase</fullName>
        <ecNumber evidence="2">2.7.13.3</ecNumber>
    </recommendedName>
</protein>
<dbReference type="InterPro" id="IPR011009">
    <property type="entry name" value="Kinase-like_dom_sf"/>
</dbReference>
<dbReference type="InterPro" id="IPR041664">
    <property type="entry name" value="AAA_16"/>
</dbReference>
<dbReference type="Pfam" id="PF02518">
    <property type="entry name" value="HATPase_c"/>
    <property type="match status" value="1"/>
</dbReference>
<dbReference type="PROSITE" id="PS50113">
    <property type="entry name" value="PAC"/>
    <property type="match status" value="1"/>
</dbReference>
<keyword evidence="3" id="KW-0597">Phosphoprotein</keyword>
<comment type="catalytic activity">
    <reaction evidence="1">
        <text>ATP + protein L-histidine = ADP + protein N-phospho-L-histidine.</text>
        <dbReference type="EC" id="2.7.13.3"/>
    </reaction>
</comment>
<dbReference type="PANTHER" id="PTHR43642:SF1">
    <property type="entry name" value="HYBRID SIGNAL TRANSDUCTION HISTIDINE KINASE G"/>
    <property type="match status" value="1"/>
</dbReference>
<dbReference type="SUPFAM" id="SSF55874">
    <property type="entry name" value="ATPase domain of HSP90 chaperone/DNA topoisomerase II/histidine kinase"/>
    <property type="match status" value="1"/>
</dbReference>
<dbReference type="InterPro" id="IPR008266">
    <property type="entry name" value="Tyr_kinase_AS"/>
</dbReference>
<proteinExistence type="predicted"/>
<dbReference type="SMART" id="SM00086">
    <property type="entry name" value="PAC"/>
    <property type="match status" value="1"/>
</dbReference>
<dbReference type="InterPro" id="IPR013655">
    <property type="entry name" value="PAS_fold_3"/>
</dbReference>
<evidence type="ECO:0000256" key="1">
    <source>
        <dbReference type="ARBA" id="ARBA00000085"/>
    </source>
</evidence>
<dbReference type="InterPro" id="IPR000700">
    <property type="entry name" value="PAS-assoc_C"/>
</dbReference>
<evidence type="ECO:0000313" key="9">
    <source>
        <dbReference type="Proteomes" id="UP001221686"/>
    </source>
</evidence>
<dbReference type="InterPro" id="IPR001610">
    <property type="entry name" value="PAC"/>
</dbReference>
<reference evidence="8 9" key="1">
    <citation type="submission" date="2022-11" db="EMBL/GenBank/DDBJ databases">
        <title>Minimal conservation of predation-associated metabolite biosynthetic gene clusters underscores biosynthetic potential of Myxococcota including descriptions for ten novel species: Archangium lansinium sp. nov., Myxococcus landrumus sp. nov., Nannocystis bai.</title>
        <authorList>
            <person name="Ahearne A."/>
            <person name="Stevens C."/>
            <person name="Dowd S."/>
        </authorList>
    </citation>
    <scope>NUCLEOTIDE SEQUENCE [LARGE SCALE GENOMIC DNA]</scope>
    <source>
        <strain evidence="8 9">BB15-2</strain>
    </source>
</reference>
<dbReference type="CDD" id="cd00082">
    <property type="entry name" value="HisKA"/>
    <property type="match status" value="1"/>
</dbReference>
<dbReference type="Pfam" id="PF00069">
    <property type="entry name" value="Pkinase"/>
    <property type="match status" value="1"/>
</dbReference>
<dbReference type="InterPro" id="IPR003594">
    <property type="entry name" value="HATPase_dom"/>
</dbReference>
<gene>
    <name evidence="8" type="ORF">POL25_14385</name>
</gene>
<evidence type="ECO:0000256" key="2">
    <source>
        <dbReference type="ARBA" id="ARBA00012438"/>
    </source>
</evidence>
<feature type="domain" description="PAS" evidence="6">
    <location>
        <begin position="1450"/>
        <end position="1520"/>
    </location>
</feature>
<dbReference type="SMART" id="SM00387">
    <property type="entry name" value="HATPase_c"/>
    <property type="match status" value="1"/>
</dbReference>
<evidence type="ECO:0000256" key="3">
    <source>
        <dbReference type="ARBA" id="ARBA00022553"/>
    </source>
</evidence>
<dbReference type="SUPFAM" id="SSF56112">
    <property type="entry name" value="Protein kinase-like (PK-like)"/>
    <property type="match status" value="1"/>
</dbReference>
<feature type="domain" description="PAC" evidence="7">
    <location>
        <begin position="1523"/>
        <end position="1574"/>
    </location>
</feature>
<dbReference type="Gene3D" id="3.30.565.10">
    <property type="entry name" value="Histidine kinase-like ATPase, C-terminal domain"/>
    <property type="match status" value="1"/>
</dbReference>
<dbReference type="EC" id="2.7.13.3" evidence="2"/>
<dbReference type="InterPro" id="IPR036097">
    <property type="entry name" value="HisK_dim/P_sf"/>
</dbReference>
<comment type="caution">
    <text evidence="8">The sequence shown here is derived from an EMBL/GenBank/DDBJ whole genome shotgun (WGS) entry which is preliminary data.</text>
</comment>
<dbReference type="CDD" id="cd14014">
    <property type="entry name" value="STKc_PknB_like"/>
    <property type="match status" value="1"/>
</dbReference>
<dbReference type="PROSITE" id="PS00109">
    <property type="entry name" value="PROTEIN_KINASE_TYR"/>
    <property type="match status" value="1"/>
</dbReference>
<dbReference type="PANTHER" id="PTHR43642">
    <property type="entry name" value="HYBRID SIGNAL TRANSDUCTION HISTIDINE KINASE G"/>
    <property type="match status" value="1"/>
</dbReference>
<dbReference type="PRINTS" id="PR00344">
    <property type="entry name" value="BCTRLSENSOR"/>
</dbReference>
<dbReference type="InterPro" id="IPR027417">
    <property type="entry name" value="P-loop_NTPase"/>
</dbReference>
<feature type="domain" description="Protein kinase" evidence="4">
    <location>
        <begin position="17"/>
        <end position="282"/>
    </location>
</feature>
<dbReference type="NCBIfam" id="TIGR00229">
    <property type="entry name" value="sensory_box"/>
    <property type="match status" value="1"/>
</dbReference>
<dbReference type="InterPro" id="IPR029016">
    <property type="entry name" value="GAF-like_dom_sf"/>
</dbReference>
<dbReference type="InterPro" id="IPR004358">
    <property type="entry name" value="Sig_transdc_His_kin-like_C"/>
</dbReference>
<evidence type="ECO:0000259" key="7">
    <source>
        <dbReference type="PROSITE" id="PS50113"/>
    </source>
</evidence>
<dbReference type="SUPFAM" id="SSF55785">
    <property type="entry name" value="PYP-like sensor domain (PAS domain)"/>
    <property type="match status" value="1"/>
</dbReference>
<dbReference type="Pfam" id="PF00512">
    <property type="entry name" value="HisKA"/>
    <property type="match status" value="1"/>
</dbReference>
<name>A0ABT5DWU0_9BACT</name>
<evidence type="ECO:0000313" key="8">
    <source>
        <dbReference type="EMBL" id="MDC0718091.1"/>
    </source>
</evidence>
<feature type="domain" description="Histidine kinase" evidence="5">
    <location>
        <begin position="1773"/>
        <end position="1993"/>
    </location>
</feature>
<organism evidence="8 9">
    <name type="scientific">Nannocystis bainbridge</name>
    <dbReference type="NCBI Taxonomy" id="2995303"/>
    <lineage>
        <taxon>Bacteria</taxon>
        <taxon>Pseudomonadati</taxon>
        <taxon>Myxococcota</taxon>
        <taxon>Polyangia</taxon>
        <taxon>Nannocystales</taxon>
        <taxon>Nannocystaceae</taxon>
        <taxon>Nannocystis</taxon>
    </lineage>
</organism>
<dbReference type="InterPro" id="IPR036890">
    <property type="entry name" value="HATPase_C_sf"/>
</dbReference>
<evidence type="ECO:0000259" key="5">
    <source>
        <dbReference type="PROSITE" id="PS50109"/>
    </source>
</evidence>
<dbReference type="Gene3D" id="3.30.450.20">
    <property type="entry name" value="PAS domain"/>
    <property type="match status" value="1"/>
</dbReference>
<sequence>MREISGGAGEPLPVELMGGSPLWQEGDVGLARAARRSDGAAVLVVRGPVARLEHELALRHVIEPSWGAQPLGLARDGGRLVLLLRDPGGDSLAELVGRAWETTAFLRAAIGLAIALDRAHDRGITHKDLRPANILVDARAGAVWLTGFGIASLSRREHQSVGGPVPAGTLAYVAPEQTGRMNRSTDARSDLYSLGVTLYQLLTGVLPFAADDPAELLHGHLAREPRPPHELVPDAPRPLSAIVLKLLAKTPEDRYQSARGVLTDLRRCLAEWESFGRVEPFRLGAQDVARRLRVPDKLYGRERESDELLAAFARAISGGARELVLVTGYPGAGKSSLVGELRRVLLPARALFASGKADESTREVPYAPFAGGLRTVVRGILAQSEEEVGRWRESLQRALGPSGKLIVDLVPELALVIGEQAAIAELAPEEANSRFYAVFRRFLGVLATAEHPLVLFLDDLQWADEATVALLEHLVGQDEVTHLFLVGAYRDQQVDGDHALARAIARMTAAGATLREIAVPPLQVQDFEKMLGGALGCSREHVRPLARLVFEKTSGNPFFAIQFVGALYDDALIGFDPVSGSWTWDVARIQAQNFTDNVVELMMTRFGGLPAATREALKDLACLGHTAPARILEVVHGEHIHAALAEAIRSGLVYQLDGAYSFLHDRVREASYALLAESERPAAHRRIAQRLLASTPSERREEAVFDVVNQYNAGSSLVAAEDERLLLAELNLLAGGRARASSAYAQAHRYLTQANALLPADRWQRCPALTFPIELALAECERLDGANDSAEARLSRLASHVSDPIERAAIVCMQVHLYTTSDRFDRVVPICLDYLRSVGIALPPAPTDAEVRAQYQGMRARMGERTIESLFDLPPMTDPGRRATVDVLSLFTTPAYFADKNLYALLIVHIVLLSLEHGITDGSALAFSLLGTVIGPRFAAYRDGHRFGRLSADLVERRGLDRYAARVQMVFATNVIPWTSHLRASHAITWRAGETALESGDLTYASYCAGFAITFRLAAGAPLAEVLREAEAALGVARRAGYAFAVDLIGAQLALIRTLRAPLDDPSAATAEARLVDDRSIPGALLAVFRWIRELQACFHLERFAEAQAIAARAHESIELAALFYEEAEFHLYSALAHAAVSDGAPGRDHVALVAAHHTQLVTWAVDSPPTFGCQAALVEAELARLQGHELAAERLYERAIGLAREAGFVQFEAIANDLAARFHERRGFATIAAAYTREAQALYDRWGARGKVELLARRLRAGRPAVMPSSETLLERLDAAAVIRASQALSSEIVLDRLIEALMRTTVESAGATRGVLVTLARGEVEVAAVATTGKDGVTVQLRGPSAPAEALPETVIQYVARTRQSVLLEDARQAHPFADDPYVTRHGCRSLLCLPLAKPSQLVAVLLLENTLTPHAFTSERIAVLTLLASQAAISLENARLYAEAGRSEDRLTRIIDTIPTLAWSARPDGAAMFFNRQWLDYTGLSLAEAQAQRHPSATHPDDTEAARSHWQRLVQSGEPGSFEARLRRADGAYRWFLTRVQPLYDEQGIVEWYGTSTDIEDRKQAEEELDSRVRFWTLRSLVSSRLAASPTDRLDAEIDAMLAQLGAFFEVDSIFIFWFPVTGHDAVTTHTWAKSGVGLPPNTVTMFPDSVEEMRRGEDVPVHDVQRMPDHKAEERLALTAMGIKSVIGLPLIVGGATIASLNLACTSRHMQWTDPVRQRLRIFGEVFANALARRRAELDLERSESALHRAQTDLAHVTRITTLGELAASIAHEINQPLTAIIAEAAACTNWLSAPQPKLDNVRESLGAIASESNRAGEILRRIRALLSRSSIETNPCDLTAVVYAALPVVRRQLLQAEVVLETSLQPNLPPVIGDPVQLQQVVLNLILNASDASRDVEPGRRRITVRTFVEWGEADPSVVVEVEDWGVGIGSLAPAHLFEPFFTTKANGLGMGLAISRSIIERHGGRLWADSNASGVGATFGFSLTALPRTTPRSS</sequence>
<dbReference type="InterPro" id="IPR003661">
    <property type="entry name" value="HisK_dim/P_dom"/>
</dbReference>
<dbReference type="InterPro" id="IPR035965">
    <property type="entry name" value="PAS-like_dom_sf"/>
</dbReference>
<dbReference type="SUPFAM" id="SSF55781">
    <property type="entry name" value="GAF domain-like"/>
    <property type="match status" value="2"/>
</dbReference>
<dbReference type="SMART" id="SM00388">
    <property type="entry name" value="HisKA"/>
    <property type="match status" value="1"/>
</dbReference>
<accession>A0ABT5DWU0</accession>
<dbReference type="EMBL" id="JAQNDL010000001">
    <property type="protein sequence ID" value="MDC0718091.1"/>
    <property type="molecule type" value="Genomic_DNA"/>
</dbReference>
<dbReference type="RefSeq" id="WP_272086571.1">
    <property type="nucleotide sequence ID" value="NZ_JAQNDL010000001.1"/>
</dbReference>
<dbReference type="InterPro" id="IPR053159">
    <property type="entry name" value="Hybrid_Histidine_Kinase"/>
</dbReference>
<evidence type="ECO:0000259" key="6">
    <source>
        <dbReference type="PROSITE" id="PS50112"/>
    </source>
</evidence>
<dbReference type="Pfam" id="PF01590">
    <property type="entry name" value="GAF"/>
    <property type="match status" value="2"/>
</dbReference>
<dbReference type="InterPro" id="IPR005467">
    <property type="entry name" value="His_kinase_dom"/>
</dbReference>
<dbReference type="SMART" id="SM00220">
    <property type="entry name" value="S_TKc"/>
    <property type="match status" value="1"/>
</dbReference>
<dbReference type="Gene3D" id="1.10.510.10">
    <property type="entry name" value="Transferase(Phosphotransferase) domain 1"/>
    <property type="match status" value="1"/>
</dbReference>
<dbReference type="InterPro" id="IPR000014">
    <property type="entry name" value="PAS"/>
</dbReference>
<dbReference type="Gene3D" id="3.40.50.300">
    <property type="entry name" value="P-loop containing nucleotide triphosphate hydrolases"/>
    <property type="match status" value="1"/>
</dbReference>
<dbReference type="CDD" id="cd00130">
    <property type="entry name" value="PAS"/>
    <property type="match status" value="1"/>
</dbReference>
<dbReference type="PROSITE" id="PS50112">
    <property type="entry name" value="PAS"/>
    <property type="match status" value="1"/>
</dbReference>
<dbReference type="InterPro" id="IPR003018">
    <property type="entry name" value="GAF"/>
</dbReference>
<dbReference type="Pfam" id="PF08447">
    <property type="entry name" value="PAS_3"/>
    <property type="match status" value="1"/>
</dbReference>
<evidence type="ECO:0000259" key="4">
    <source>
        <dbReference type="PROSITE" id="PS50011"/>
    </source>
</evidence>
<keyword evidence="9" id="KW-1185">Reference proteome</keyword>
<dbReference type="SMART" id="SM00065">
    <property type="entry name" value="GAF"/>
    <property type="match status" value="2"/>
</dbReference>
<dbReference type="InterPro" id="IPR000719">
    <property type="entry name" value="Prot_kinase_dom"/>
</dbReference>
<dbReference type="Gene3D" id="3.30.450.40">
    <property type="match status" value="2"/>
</dbReference>
<dbReference type="PROSITE" id="PS50011">
    <property type="entry name" value="PROTEIN_KINASE_DOM"/>
    <property type="match status" value="1"/>
</dbReference>
<dbReference type="Proteomes" id="UP001221686">
    <property type="component" value="Unassembled WGS sequence"/>
</dbReference>
<dbReference type="SMART" id="SM00091">
    <property type="entry name" value="PAS"/>
    <property type="match status" value="1"/>
</dbReference>